<feature type="domain" description="SfsA N-terminal OB" evidence="1">
    <location>
        <begin position="22"/>
        <end position="85"/>
    </location>
</feature>
<organism evidence="2 3">
    <name type="scientific">Caproicibacterium argilliputei</name>
    <dbReference type="NCBI Taxonomy" id="3030016"/>
    <lineage>
        <taxon>Bacteria</taxon>
        <taxon>Bacillati</taxon>
        <taxon>Bacillota</taxon>
        <taxon>Clostridia</taxon>
        <taxon>Eubacteriales</taxon>
        <taxon>Oscillospiraceae</taxon>
        <taxon>Caproicibacterium</taxon>
    </lineage>
</organism>
<sequence length="120" mass="13486">MKRVKTGVMKYGNIHKAVFRLRPNRFIAKCELEGEQVKAHVHNTGRCLELLVPGCTAYLEENLNSARKTNYTLISVKKFGSIVNIDSIAPNKAFHEAIEQGQIELSGLAQVLKPETRYSD</sequence>
<dbReference type="Pfam" id="PF17746">
    <property type="entry name" value="SfsA_N"/>
    <property type="match status" value="1"/>
</dbReference>
<evidence type="ECO:0000313" key="2">
    <source>
        <dbReference type="EMBL" id="WOC32087.1"/>
    </source>
</evidence>
<dbReference type="KEGG" id="carl:PXC00_12960"/>
<dbReference type="InterPro" id="IPR005224">
    <property type="entry name" value="SfsA"/>
</dbReference>
<reference evidence="3" key="2">
    <citation type="submission" date="2024-06" db="EMBL/GenBank/DDBJ databases">
        <title>Caproicibacterium argilliputei sp. nov, a novel caproic acid producing anaerobic bacterium isolated from pit mud.</title>
        <authorList>
            <person name="Zeng C."/>
        </authorList>
    </citation>
    <scope>NUCLEOTIDE SEQUENCE [LARGE SCALE GENOMIC DNA]</scope>
    <source>
        <strain evidence="3">ZCY20-5</strain>
    </source>
</reference>
<dbReference type="GO" id="GO:0003677">
    <property type="term" value="F:DNA binding"/>
    <property type="evidence" value="ECO:0007669"/>
    <property type="project" value="InterPro"/>
</dbReference>
<evidence type="ECO:0000313" key="3">
    <source>
        <dbReference type="Proteomes" id="UP001300604"/>
    </source>
</evidence>
<dbReference type="PANTHER" id="PTHR30545:SF2">
    <property type="entry name" value="SUGAR FERMENTATION STIMULATION PROTEIN A"/>
    <property type="match status" value="1"/>
</dbReference>
<evidence type="ECO:0000259" key="1">
    <source>
        <dbReference type="Pfam" id="PF17746"/>
    </source>
</evidence>
<dbReference type="AlphaFoldDB" id="A0AA97H2C4"/>
<dbReference type="RefSeq" id="WP_275844146.1">
    <property type="nucleotide sequence ID" value="NZ_CP135996.1"/>
</dbReference>
<proteinExistence type="predicted"/>
<accession>A0AA97H2C4</accession>
<dbReference type="Gene3D" id="2.40.50.580">
    <property type="match status" value="1"/>
</dbReference>
<gene>
    <name evidence="2" type="ORF">PXC00_12960</name>
</gene>
<keyword evidence="3" id="KW-1185">Reference proteome</keyword>
<reference evidence="3" key="3">
    <citation type="submission" date="2024-06" db="EMBL/GenBank/DDBJ databases">
        <authorList>
            <person name="Zeng C."/>
        </authorList>
    </citation>
    <scope>NUCLEOTIDE SEQUENCE [LARGE SCALE GENOMIC DNA]</scope>
    <source>
        <strain evidence="3">ZCY20-5</strain>
    </source>
</reference>
<name>A0AA97H2C4_9FIRM</name>
<dbReference type="PANTHER" id="PTHR30545">
    <property type="entry name" value="SUGAR FERMENTATION STIMULATION PROTEIN A"/>
    <property type="match status" value="1"/>
</dbReference>
<dbReference type="InterPro" id="IPR041465">
    <property type="entry name" value="SfsA_N"/>
</dbReference>
<dbReference type="EMBL" id="CP135996">
    <property type="protein sequence ID" value="WOC32087.1"/>
    <property type="molecule type" value="Genomic_DNA"/>
</dbReference>
<dbReference type="Proteomes" id="UP001300604">
    <property type="component" value="Chromosome"/>
</dbReference>
<protein>
    <recommendedName>
        <fullName evidence="1">SfsA N-terminal OB domain-containing protein</fullName>
    </recommendedName>
</protein>
<reference evidence="2 3" key="1">
    <citation type="submission" date="2024-06" db="EMBL/GenBank/DDBJ databases">
        <title>Caproicibacterium argilliputei sp. nov, a novel caproic acid producing anaerobic bacterium isolated from pit mud.</title>
        <authorList>
            <person name="Xia S."/>
        </authorList>
    </citation>
    <scope>NUCLEOTIDE SEQUENCE [LARGE SCALE GENOMIC DNA]</scope>
    <source>
        <strain evidence="2 3">ZCY20-5</strain>
    </source>
</reference>